<dbReference type="CDD" id="cd00093">
    <property type="entry name" value="HTH_XRE"/>
    <property type="match status" value="1"/>
</dbReference>
<dbReference type="SMART" id="SM00530">
    <property type="entry name" value="HTH_XRE"/>
    <property type="match status" value="1"/>
</dbReference>
<dbReference type="Proteomes" id="UP001164187">
    <property type="component" value="Chromosome"/>
</dbReference>
<dbReference type="PROSITE" id="PS50943">
    <property type="entry name" value="HTH_CROC1"/>
    <property type="match status" value="1"/>
</dbReference>
<dbReference type="Gene3D" id="1.10.260.40">
    <property type="entry name" value="lambda repressor-like DNA-binding domains"/>
    <property type="match status" value="1"/>
</dbReference>
<sequence>MENIYKKYRKASGLTQEVASEKLGISVDSLKRYEMGERIPSNDIAKNMCTTYKDMRLAYDHVCNSEVGKLLLENLVGKDLCCSVLNFINILNNNVVMKDTMIKIASDGVIDCDEIDEWQEAEAAIKSLITSGYEILLRRDKFEQNKNKTCSSNA</sequence>
<dbReference type="RefSeq" id="WP_269311467.1">
    <property type="nucleotide sequence ID" value="NZ_CP114052.1"/>
</dbReference>
<gene>
    <name evidence="2" type="ORF">O0R46_09320</name>
</gene>
<evidence type="ECO:0000313" key="2">
    <source>
        <dbReference type="EMBL" id="WAW14770.1"/>
    </source>
</evidence>
<evidence type="ECO:0000313" key="3">
    <source>
        <dbReference type="Proteomes" id="UP001164187"/>
    </source>
</evidence>
<dbReference type="InterPro" id="IPR010982">
    <property type="entry name" value="Lambda_DNA-bd_dom_sf"/>
</dbReference>
<organism evidence="2 3">
    <name type="scientific">Peptostreptococcus equinus</name>
    <dbReference type="NCBI Taxonomy" id="3003601"/>
    <lineage>
        <taxon>Bacteria</taxon>
        <taxon>Bacillati</taxon>
        <taxon>Bacillota</taxon>
        <taxon>Clostridia</taxon>
        <taxon>Peptostreptococcales</taxon>
        <taxon>Peptostreptococcaceae</taxon>
        <taxon>Peptostreptococcus</taxon>
    </lineage>
</organism>
<feature type="domain" description="HTH cro/C1-type" evidence="1">
    <location>
        <begin position="6"/>
        <end position="49"/>
    </location>
</feature>
<dbReference type="Pfam" id="PF01381">
    <property type="entry name" value="HTH_3"/>
    <property type="match status" value="1"/>
</dbReference>
<dbReference type="InterPro" id="IPR001387">
    <property type="entry name" value="Cro/C1-type_HTH"/>
</dbReference>
<dbReference type="EMBL" id="CP114052">
    <property type="protein sequence ID" value="WAW14770.1"/>
    <property type="molecule type" value="Genomic_DNA"/>
</dbReference>
<reference evidence="2" key="1">
    <citation type="submission" date="2022-12" db="EMBL/GenBank/DDBJ databases">
        <title>Peptostreptococcus.</title>
        <authorList>
            <person name="Lee S.H."/>
        </authorList>
    </citation>
    <scope>NUCLEOTIDE SEQUENCE</scope>
    <source>
        <strain evidence="2">CBA3647</strain>
    </source>
</reference>
<evidence type="ECO:0000259" key="1">
    <source>
        <dbReference type="PROSITE" id="PS50943"/>
    </source>
</evidence>
<dbReference type="SUPFAM" id="SSF47413">
    <property type="entry name" value="lambda repressor-like DNA-binding domains"/>
    <property type="match status" value="1"/>
</dbReference>
<protein>
    <submittedName>
        <fullName evidence="2">Helix-turn-helix transcriptional regulator</fullName>
    </submittedName>
</protein>
<keyword evidence="3" id="KW-1185">Reference proteome</keyword>
<name>A0ABY7JN19_9FIRM</name>
<accession>A0ABY7JN19</accession>
<proteinExistence type="predicted"/>